<evidence type="ECO:0000313" key="5">
    <source>
        <dbReference type="Proteomes" id="UP000078595"/>
    </source>
</evidence>
<accession>A0A1A6AGK8</accession>
<evidence type="ECO:0000256" key="1">
    <source>
        <dbReference type="SAM" id="MobiDB-lite"/>
    </source>
</evidence>
<dbReference type="STRING" id="1296121.A0A1A6AGK8"/>
<dbReference type="GeneID" id="28964716"/>
<dbReference type="Pfam" id="PF10544">
    <property type="entry name" value="T5orf172"/>
    <property type="match status" value="1"/>
</dbReference>
<dbReference type="PANTHER" id="PTHR28094:SF1">
    <property type="entry name" value="MEIOTICALLY UP-REGULATED GENE 113 PROTEIN"/>
    <property type="match status" value="1"/>
</dbReference>
<dbReference type="InterPro" id="IPR018306">
    <property type="entry name" value="Phage_T5_Orf172_DNA-bd"/>
</dbReference>
<dbReference type="EMBL" id="KI894027">
    <property type="protein sequence ID" value="OBR89192.1"/>
    <property type="molecule type" value="Genomic_DNA"/>
</dbReference>
<dbReference type="InterPro" id="IPR053006">
    <property type="entry name" value="Meiosis_regulatory"/>
</dbReference>
<reference evidence="3" key="1">
    <citation type="submission" date="2013-07" db="EMBL/GenBank/DDBJ databases">
        <title>The Genome Sequence of Cryptococcus dejecticola CBS10117.</title>
        <authorList>
            <consortium name="The Broad Institute Genome Sequencing Platform"/>
            <person name="Cuomo C."/>
            <person name="Litvintseva A."/>
            <person name="Chen Y."/>
            <person name="Heitman J."/>
            <person name="Sun S."/>
            <person name="Springer D."/>
            <person name="Dromer F."/>
            <person name="Young S.K."/>
            <person name="Zeng Q."/>
            <person name="Gargeya S."/>
            <person name="Fitzgerald M."/>
            <person name="Abouelleil A."/>
            <person name="Alvarado L."/>
            <person name="Berlin A.M."/>
            <person name="Chapman S.B."/>
            <person name="Dewar J."/>
            <person name="Goldberg J."/>
            <person name="Griggs A."/>
            <person name="Gujja S."/>
            <person name="Hansen M."/>
            <person name="Howarth C."/>
            <person name="Imamovic A."/>
            <person name="Larimer J."/>
            <person name="McCowan C."/>
            <person name="Murphy C."/>
            <person name="Pearson M."/>
            <person name="Priest M."/>
            <person name="Roberts A."/>
            <person name="Saif S."/>
            <person name="Shea T."/>
            <person name="Sykes S."/>
            <person name="Wortman J."/>
            <person name="Nusbaum C."/>
            <person name="Birren B."/>
        </authorList>
    </citation>
    <scope>NUCLEOTIDE SEQUENCE [LARGE SCALE GENOMIC DNA]</scope>
    <source>
        <strain evidence="3">CBS 10117</strain>
    </source>
</reference>
<feature type="region of interest" description="Disordered" evidence="1">
    <location>
        <begin position="1"/>
        <end position="55"/>
    </location>
</feature>
<feature type="compositionally biased region" description="Pro residues" evidence="1">
    <location>
        <begin position="131"/>
        <end position="140"/>
    </location>
</feature>
<gene>
    <name evidence="3" type="ORF">I303_01017</name>
    <name evidence="4" type="ORF">I303_101013</name>
</gene>
<dbReference type="RefSeq" id="XP_018267034.1">
    <property type="nucleotide sequence ID" value="XM_018404380.1"/>
</dbReference>
<dbReference type="PANTHER" id="PTHR28094">
    <property type="entry name" value="MEIOTICALLY UP-REGULATED GENE 113 PROTEIN"/>
    <property type="match status" value="1"/>
</dbReference>
<proteinExistence type="predicted"/>
<name>A0A1A6AGK8_9TREE</name>
<reference evidence="4" key="3">
    <citation type="submission" date="2024-02" db="EMBL/GenBank/DDBJ databases">
        <title>Comparative genomics of Cryptococcus and Kwoniella reveals pathogenesis evolution and contrasting modes of karyotype evolution via chromosome fusion or intercentromeric recombination.</title>
        <authorList>
            <person name="Coelho M.A."/>
            <person name="David-Palma M."/>
            <person name="Shea T."/>
            <person name="Bowers K."/>
            <person name="McGinley-Smith S."/>
            <person name="Mohammad A.W."/>
            <person name="Gnirke A."/>
            <person name="Yurkov A.M."/>
            <person name="Nowrousian M."/>
            <person name="Sun S."/>
            <person name="Cuomo C.A."/>
            <person name="Heitman J."/>
        </authorList>
    </citation>
    <scope>NUCLEOTIDE SEQUENCE</scope>
    <source>
        <strain evidence="4">CBS 10117</strain>
    </source>
</reference>
<feature type="compositionally biased region" description="Polar residues" evidence="1">
    <location>
        <begin position="1"/>
        <end position="14"/>
    </location>
</feature>
<feature type="compositionally biased region" description="Basic and acidic residues" evidence="1">
    <location>
        <begin position="194"/>
        <end position="217"/>
    </location>
</feature>
<feature type="compositionally biased region" description="Polar residues" evidence="1">
    <location>
        <begin position="523"/>
        <end position="535"/>
    </location>
</feature>
<reference evidence="4" key="2">
    <citation type="submission" date="2013-07" db="EMBL/GenBank/DDBJ databases">
        <authorList>
            <consortium name="The Broad Institute Genome Sequencing Platform"/>
            <person name="Cuomo C."/>
            <person name="Litvintseva A."/>
            <person name="Chen Y."/>
            <person name="Heitman J."/>
            <person name="Sun S."/>
            <person name="Springer D."/>
            <person name="Dromer F."/>
            <person name="Young S.K."/>
            <person name="Zeng Q."/>
            <person name="Gargeya S."/>
            <person name="Fitzgerald M."/>
            <person name="Abouelleil A."/>
            <person name="Alvarado L."/>
            <person name="Berlin A.M."/>
            <person name="Chapman S.B."/>
            <person name="Dewar J."/>
            <person name="Goldberg J."/>
            <person name="Griggs A."/>
            <person name="Gujja S."/>
            <person name="Hansen M."/>
            <person name="Howarth C."/>
            <person name="Imamovic A."/>
            <person name="Larimer J."/>
            <person name="McCowan C."/>
            <person name="Murphy C."/>
            <person name="Pearson M."/>
            <person name="Priest M."/>
            <person name="Roberts A."/>
            <person name="Saif S."/>
            <person name="Shea T."/>
            <person name="Sykes S."/>
            <person name="Wortman J."/>
            <person name="Nusbaum C."/>
            <person name="Birren B."/>
        </authorList>
    </citation>
    <scope>NUCLEOTIDE SEQUENCE</scope>
    <source>
        <strain evidence="4">CBS 10117</strain>
    </source>
</reference>
<protein>
    <recommendedName>
        <fullName evidence="2">Bacteriophage T5 Orf172 DNA-binding domain-containing protein</fullName>
    </recommendedName>
</protein>
<dbReference type="KEGG" id="kdj:28964716"/>
<sequence>MSNGYQPYPSSHQQAFPPDPAQRRYDNPSYGSTPAGPSNYYYYRDHHDYYNPPQSGSSMKNVGWYDFSPPRQERNRKGYDYLASLSTSVSNLAINDRNVSSANGQMSTHPFQTRVRIHSDPSSPNCDKQLPPLPPPPPRPNLSSDRYPVYPSTYQPINAPWAPTPPSLPPRPVSLPLPDIGDHLDETVPANRVSDQRIEDRHSRVVTLEHGEQEKTKSGSKSFKPSVHPHSKPRLSEEDHLQPPTPRSPPRVRSDSRLPTSGKRYTQDKSVKSHQRKLKRSPRDSADREYNPIIDLTLCSSDDESADRGENVTPRSPARRTRAASEQPLPTATIPKLPSSISPESQTGPRTPMKSVSGAVQCSGFTRAGQPCKRLVKDLAPYLSVKDPNLEAGDESDRVLGRYCKDHAGMICQAEGFYWRADGKRAEVWINFAEFIPPDLGQQTQTLLRRTMESRLTPKETPGYLYAYELRDLETPTVVYFKVGRTDNVPRRIGEWTVQCQSKTPTLRDIFPLPPSRLDSRPNDSNNGLQRSGTLTTSYLPGATTHLIAPAKAMKRWERLVHIELADRCSSMSDSRIAYDKVRERCVDCGLSHREIFPIHRSDKNTKVYGTVVEVINRWNRFIDRITVEAL</sequence>
<keyword evidence="5" id="KW-1185">Reference proteome</keyword>
<feature type="domain" description="Bacteriophage T5 Orf172 DNA-binding" evidence="2">
    <location>
        <begin position="464"/>
        <end position="619"/>
    </location>
</feature>
<organism evidence="3">
    <name type="scientific">Kwoniella dejecticola CBS 10117</name>
    <dbReference type="NCBI Taxonomy" id="1296121"/>
    <lineage>
        <taxon>Eukaryota</taxon>
        <taxon>Fungi</taxon>
        <taxon>Dikarya</taxon>
        <taxon>Basidiomycota</taxon>
        <taxon>Agaricomycotina</taxon>
        <taxon>Tremellomycetes</taxon>
        <taxon>Tremellales</taxon>
        <taxon>Cryptococcaceae</taxon>
        <taxon>Kwoniella</taxon>
    </lineage>
</organism>
<feature type="region of interest" description="Disordered" evidence="1">
    <location>
        <begin position="514"/>
        <end position="535"/>
    </location>
</feature>
<feature type="region of interest" description="Disordered" evidence="1">
    <location>
        <begin position="115"/>
        <end position="356"/>
    </location>
</feature>
<feature type="compositionally biased region" description="Polar residues" evidence="1">
    <location>
        <begin position="339"/>
        <end position="349"/>
    </location>
</feature>
<dbReference type="Proteomes" id="UP000078595">
    <property type="component" value="Chromosome 1"/>
</dbReference>
<evidence type="ECO:0000259" key="2">
    <source>
        <dbReference type="Pfam" id="PF10544"/>
    </source>
</evidence>
<feature type="compositionally biased region" description="Pro residues" evidence="1">
    <location>
        <begin position="162"/>
        <end position="175"/>
    </location>
</feature>
<evidence type="ECO:0000313" key="3">
    <source>
        <dbReference type="EMBL" id="OBR89192.1"/>
    </source>
</evidence>
<evidence type="ECO:0000313" key="4">
    <source>
        <dbReference type="EMBL" id="WWC58470.1"/>
    </source>
</evidence>
<dbReference type="VEuPathDB" id="FungiDB:I303_01017"/>
<dbReference type="AlphaFoldDB" id="A0A1A6AGK8"/>
<dbReference type="EMBL" id="CP144530">
    <property type="protein sequence ID" value="WWC58470.1"/>
    <property type="molecule type" value="Genomic_DNA"/>
</dbReference>
<dbReference type="OrthoDB" id="2417614at2759"/>
<feature type="compositionally biased region" description="Basic and acidic residues" evidence="1">
    <location>
        <begin position="281"/>
        <end position="290"/>
    </location>
</feature>